<keyword evidence="6" id="KW-0432">Leucine biosynthesis</keyword>
<keyword evidence="7" id="KW-0004">4Fe-4S</keyword>
<gene>
    <name evidence="15" type="primary">leuC</name>
    <name evidence="15" type="ORF">Q4Q39_10275</name>
</gene>
<proteinExistence type="predicted"/>
<keyword evidence="8" id="KW-0028">Amino-acid biosynthesis</keyword>
<keyword evidence="9" id="KW-0479">Metal-binding</keyword>
<dbReference type="PANTHER" id="PTHR43822">
    <property type="entry name" value="HOMOACONITASE, MITOCHONDRIAL-RELATED"/>
    <property type="match status" value="1"/>
</dbReference>
<evidence type="ECO:0000256" key="2">
    <source>
        <dbReference type="ARBA" id="ARBA00001966"/>
    </source>
</evidence>
<protein>
    <recommendedName>
        <fullName evidence="5">3-isopropylmalate dehydratase</fullName>
        <ecNumber evidence="5">4.2.1.33</ecNumber>
    </recommendedName>
</protein>
<evidence type="ECO:0000256" key="13">
    <source>
        <dbReference type="ARBA" id="ARBA00023304"/>
    </source>
</evidence>
<dbReference type="PROSITE" id="PS01244">
    <property type="entry name" value="ACONITASE_2"/>
    <property type="match status" value="1"/>
</dbReference>
<feature type="domain" description="Aconitase/3-isopropylmalate dehydratase large subunit alpha/beta/alpha" evidence="14">
    <location>
        <begin position="7"/>
        <end position="455"/>
    </location>
</feature>
<reference evidence="15" key="1">
    <citation type="submission" date="2023-07" db="EMBL/GenBank/DDBJ databases">
        <title>Two novel species in the genus Flavivirga.</title>
        <authorList>
            <person name="Kwon K."/>
        </authorList>
    </citation>
    <scope>NUCLEOTIDE SEQUENCE</scope>
    <source>
        <strain evidence="15">KACC 14157</strain>
    </source>
</reference>
<comment type="catalytic activity">
    <reaction evidence="1">
        <text>(2R,3S)-3-isopropylmalate = (2S)-2-isopropylmalate</text>
        <dbReference type="Rhea" id="RHEA:32287"/>
        <dbReference type="ChEBI" id="CHEBI:1178"/>
        <dbReference type="ChEBI" id="CHEBI:35121"/>
        <dbReference type="EC" id="4.2.1.33"/>
    </reaction>
</comment>
<name>A0ABT8X1J4_9FLAO</name>
<dbReference type="NCBIfam" id="TIGR00170">
    <property type="entry name" value="leuC"/>
    <property type="match status" value="1"/>
</dbReference>
<evidence type="ECO:0000256" key="3">
    <source>
        <dbReference type="ARBA" id="ARBA00002695"/>
    </source>
</evidence>
<comment type="cofactor">
    <cofactor evidence="2">
        <name>[4Fe-4S] cluster</name>
        <dbReference type="ChEBI" id="CHEBI:49883"/>
    </cofactor>
</comment>
<dbReference type="PRINTS" id="PR00415">
    <property type="entry name" value="ACONITASE"/>
</dbReference>
<evidence type="ECO:0000256" key="4">
    <source>
        <dbReference type="ARBA" id="ARBA00004729"/>
    </source>
</evidence>
<dbReference type="Pfam" id="PF00330">
    <property type="entry name" value="Aconitase"/>
    <property type="match status" value="1"/>
</dbReference>
<evidence type="ECO:0000256" key="12">
    <source>
        <dbReference type="ARBA" id="ARBA00023239"/>
    </source>
</evidence>
<accession>A0ABT8X1J4</accession>
<comment type="function">
    <text evidence="3">Catalyzes the isomerization between 2-isopropylmalate and 3-isopropylmalate, via the formation of 2-isopropylmaleate.</text>
</comment>
<dbReference type="EMBL" id="JAUOEM010000003">
    <property type="protein sequence ID" value="MDO5987785.1"/>
    <property type="molecule type" value="Genomic_DNA"/>
</dbReference>
<dbReference type="NCBIfam" id="NF004016">
    <property type="entry name" value="PRK05478.1"/>
    <property type="match status" value="1"/>
</dbReference>
<keyword evidence="13" id="KW-0100">Branched-chain amino acid biosynthesis</keyword>
<dbReference type="GO" id="GO:0003861">
    <property type="term" value="F:3-isopropylmalate dehydratase activity"/>
    <property type="evidence" value="ECO:0007669"/>
    <property type="project" value="UniProtKB-EC"/>
</dbReference>
<organism evidence="15 16">
    <name type="scientific">Flavivirga amylovorans</name>
    <dbReference type="NCBI Taxonomy" id="870486"/>
    <lineage>
        <taxon>Bacteria</taxon>
        <taxon>Pseudomonadati</taxon>
        <taxon>Bacteroidota</taxon>
        <taxon>Flavobacteriia</taxon>
        <taxon>Flavobacteriales</taxon>
        <taxon>Flavobacteriaceae</taxon>
        <taxon>Flavivirga</taxon>
    </lineage>
</organism>
<evidence type="ECO:0000313" key="16">
    <source>
        <dbReference type="Proteomes" id="UP001176891"/>
    </source>
</evidence>
<dbReference type="InterPro" id="IPR036008">
    <property type="entry name" value="Aconitase_4Fe-4S_dom"/>
</dbReference>
<evidence type="ECO:0000256" key="11">
    <source>
        <dbReference type="ARBA" id="ARBA00023014"/>
    </source>
</evidence>
<comment type="caution">
    <text evidence="15">The sequence shown here is derived from an EMBL/GenBank/DDBJ whole genome shotgun (WGS) entry which is preliminary data.</text>
</comment>
<dbReference type="InterPro" id="IPR004430">
    <property type="entry name" value="3-IsopropMal_deHydase_lsu"/>
</dbReference>
<evidence type="ECO:0000256" key="8">
    <source>
        <dbReference type="ARBA" id="ARBA00022605"/>
    </source>
</evidence>
<evidence type="ECO:0000256" key="7">
    <source>
        <dbReference type="ARBA" id="ARBA00022485"/>
    </source>
</evidence>
<evidence type="ECO:0000256" key="6">
    <source>
        <dbReference type="ARBA" id="ARBA00022430"/>
    </source>
</evidence>
<dbReference type="Proteomes" id="UP001176891">
    <property type="component" value="Unassembled WGS sequence"/>
</dbReference>
<dbReference type="InterPro" id="IPR033941">
    <property type="entry name" value="IPMI_cat"/>
</dbReference>
<dbReference type="InterPro" id="IPR015931">
    <property type="entry name" value="Acnase/IPM_dHydase_lsu_aba_1/3"/>
</dbReference>
<dbReference type="Gene3D" id="3.30.499.10">
    <property type="entry name" value="Aconitase, domain 3"/>
    <property type="match status" value="2"/>
</dbReference>
<dbReference type="PANTHER" id="PTHR43822:SF9">
    <property type="entry name" value="3-ISOPROPYLMALATE DEHYDRATASE"/>
    <property type="match status" value="1"/>
</dbReference>
<evidence type="ECO:0000256" key="1">
    <source>
        <dbReference type="ARBA" id="ARBA00000491"/>
    </source>
</evidence>
<evidence type="ECO:0000313" key="15">
    <source>
        <dbReference type="EMBL" id="MDO5987785.1"/>
    </source>
</evidence>
<comment type="pathway">
    <text evidence="4">Amino-acid biosynthesis; L-leucine biosynthesis; L-leucine from 3-methyl-2-oxobutanoate: step 2/4.</text>
</comment>
<dbReference type="CDD" id="cd01583">
    <property type="entry name" value="IPMI"/>
    <property type="match status" value="1"/>
</dbReference>
<evidence type="ECO:0000256" key="9">
    <source>
        <dbReference type="ARBA" id="ARBA00022723"/>
    </source>
</evidence>
<keyword evidence="11" id="KW-0411">Iron-sulfur</keyword>
<dbReference type="InterPro" id="IPR001030">
    <property type="entry name" value="Acoase/IPM_deHydtase_lsu_aba"/>
</dbReference>
<dbReference type="SUPFAM" id="SSF53732">
    <property type="entry name" value="Aconitase iron-sulfur domain"/>
    <property type="match status" value="1"/>
</dbReference>
<dbReference type="InterPro" id="IPR018136">
    <property type="entry name" value="Aconitase_4Fe-4S_BS"/>
</dbReference>
<dbReference type="RefSeq" id="WP_303282356.1">
    <property type="nucleotide sequence ID" value="NZ_BAABCZ010000011.1"/>
</dbReference>
<dbReference type="InterPro" id="IPR050067">
    <property type="entry name" value="IPM_dehydratase_rel_enz"/>
</dbReference>
<dbReference type="EC" id="4.2.1.33" evidence="5"/>
<dbReference type="NCBIfam" id="NF009116">
    <property type="entry name" value="PRK12466.1"/>
    <property type="match status" value="1"/>
</dbReference>
<keyword evidence="12 15" id="KW-0456">Lyase</keyword>
<evidence type="ECO:0000256" key="5">
    <source>
        <dbReference type="ARBA" id="ARBA00011998"/>
    </source>
</evidence>
<sequence>MSKSLFDKVWDSHVVRKIEDGPDVFFIDRHFIHEVTSPVAFLGLKSRGLSVLYPERTFATADHNTPTINQHLPVEDPLSANQLKALEDNSNEYGISHWGLGHKKNGIVHVVGPENGITFPGATIVCGDSHTSTHGAFGAIAFGIGTSEVEMVLSTQCIMQPKPKKMRINVNGQLGKGVTPKDVALYIISKLTTSGATGYFVEYAGDVFENMTMEGRMTVCNLSIEMGARGGMIAPDDTTFEYLKDKPLSPKGDDWDKAVAHWKTLKTEEGATFDKELTFLASDIEPMITYGTNPGMGIGISNNIPNADAVEGGVATYKKSLDYMGYEENDSMLGKKIDYVFLGSCTNGRIEDFRAFASIVKGKQKADHVTAWLVPGSHEVEDKIKEEGILDIITEAGFVLRQPGCSACLAMNDDKVPAGKYAVSTSNRNFEGRQGPGSRTLLASPLVAAAAAVTGVVTDPRDLL</sequence>
<keyword evidence="10" id="KW-0408">Iron</keyword>
<evidence type="ECO:0000259" key="14">
    <source>
        <dbReference type="Pfam" id="PF00330"/>
    </source>
</evidence>
<keyword evidence="16" id="KW-1185">Reference proteome</keyword>
<evidence type="ECO:0000256" key="10">
    <source>
        <dbReference type="ARBA" id="ARBA00023004"/>
    </source>
</evidence>